<dbReference type="Gene3D" id="1.10.1790.20">
    <property type="match status" value="2"/>
</dbReference>
<evidence type="ECO:0000256" key="1">
    <source>
        <dbReference type="ARBA" id="ARBA00022478"/>
    </source>
</evidence>
<dbReference type="CDD" id="cd02655">
    <property type="entry name" value="RNAP_beta'_C"/>
    <property type="match status" value="1"/>
</dbReference>
<dbReference type="Pfam" id="PF04997">
    <property type="entry name" value="RNA_pol_Rpb1_1"/>
    <property type="match status" value="1"/>
</dbReference>
<evidence type="ECO:0000256" key="7">
    <source>
        <dbReference type="RuleBase" id="RU004279"/>
    </source>
</evidence>
<comment type="function">
    <text evidence="7">DNA-dependent RNA polymerase catalyzes the transcription of DNA into RNA using the four ribonucleoside triphosphates as substrates.</text>
</comment>
<dbReference type="SMART" id="SM00663">
    <property type="entry name" value="RPOLA_N"/>
    <property type="match status" value="1"/>
</dbReference>
<protein>
    <recommendedName>
        <fullName evidence="7">DNA-directed RNA polymerase subunit</fullName>
        <ecNumber evidence="7">2.7.7.6</ecNumber>
    </recommendedName>
</protein>
<dbReference type="GO" id="GO:0000428">
    <property type="term" value="C:DNA-directed RNA polymerase complex"/>
    <property type="evidence" value="ECO:0007669"/>
    <property type="project" value="UniProtKB-KW"/>
</dbReference>
<dbReference type="InterPro" id="IPR012754">
    <property type="entry name" value="DNA-dir_RpoC_beta_prime_bact"/>
</dbReference>
<dbReference type="InterPro" id="IPR044893">
    <property type="entry name" value="RNA_pol_Rpb1_clamp_domain"/>
</dbReference>
<dbReference type="GO" id="GO:0006351">
    <property type="term" value="P:DNA-templated transcription"/>
    <property type="evidence" value="ECO:0007669"/>
    <property type="project" value="InterPro"/>
</dbReference>
<evidence type="ECO:0000256" key="2">
    <source>
        <dbReference type="ARBA" id="ARBA00022679"/>
    </source>
</evidence>
<accession>A0A2M7W0R8</accession>
<dbReference type="InterPro" id="IPR006592">
    <property type="entry name" value="RNA_pol_N"/>
</dbReference>
<dbReference type="Pfam" id="PF04983">
    <property type="entry name" value="RNA_pol_Rpb1_3"/>
    <property type="match status" value="1"/>
</dbReference>
<evidence type="ECO:0000256" key="4">
    <source>
        <dbReference type="ARBA" id="ARBA00022723"/>
    </source>
</evidence>
<dbReference type="Pfam" id="PF00623">
    <property type="entry name" value="RNA_pol_Rpb1_2"/>
    <property type="match status" value="2"/>
</dbReference>
<feature type="domain" description="RNA polymerase N-terminal" evidence="8">
    <location>
        <begin position="313"/>
        <end position="593"/>
    </location>
</feature>
<dbReference type="Gene3D" id="1.10.274.100">
    <property type="entry name" value="RNA polymerase Rpb1, domain 3"/>
    <property type="match status" value="2"/>
</dbReference>
<dbReference type="InterPro" id="IPR045867">
    <property type="entry name" value="DNA-dir_RpoC_beta_prime"/>
</dbReference>
<dbReference type="InterPro" id="IPR038120">
    <property type="entry name" value="Rpb1_funnel_sf"/>
</dbReference>
<dbReference type="Gene3D" id="1.10.40.90">
    <property type="match status" value="1"/>
</dbReference>
<dbReference type="GO" id="GO:0046872">
    <property type="term" value="F:metal ion binding"/>
    <property type="evidence" value="ECO:0007669"/>
    <property type="project" value="UniProtKB-KW"/>
</dbReference>
<keyword evidence="3 7" id="KW-0548">Nucleotidyltransferase</keyword>
<dbReference type="GO" id="GO:0003677">
    <property type="term" value="F:DNA binding"/>
    <property type="evidence" value="ECO:0007669"/>
    <property type="project" value="InterPro"/>
</dbReference>
<organism evidence="9 10">
    <name type="scientific">Candidatus Dojkabacteria bacterium CG_4_10_14_0_2_um_filter_Dojkabacteria_WS6_41_15</name>
    <dbReference type="NCBI Taxonomy" id="2014249"/>
    <lineage>
        <taxon>Bacteria</taxon>
        <taxon>Candidatus Dojkabacteria</taxon>
    </lineage>
</organism>
<dbReference type="EC" id="2.7.7.6" evidence="7"/>
<dbReference type="Gene3D" id="2.40.40.20">
    <property type="match status" value="1"/>
</dbReference>
<dbReference type="EMBL" id="PFQB01000118">
    <property type="protein sequence ID" value="PJA12344.1"/>
    <property type="molecule type" value="Genomic_DNA"/>
</dbReference>
<reference evidence="10" key="1">
    <citation type="submission" date="2017-09" db="EMBL/GenBank/DDBJ databases">
        <title>Depth-based differentiation of microbial function through sediment-hosted aquifers and enrichment of novel symbionts in the deep terrestrial subsurface.</title>
        <authorList>
            <person name="Probst A.J."/>
            <person name="Ladd B."/>
            <person name="Jarett J.K."/>
            <person name="Geller-Mcgrath D.E."/>
            <person name="Sieber C.M.K."/>
            <person name="Emerson J.B."/>
            <person name="Anantharaman K."/>
            <person name="Thomas B.C."/>
            <person name="Malmstrom R."/>
            <person name="Stieglmeier M."/>
            <person name="Klingl A."/>
            <person name="Woyke T."/>
            <person name="Ryan C.M."/>
            <person name="Banfield J.F."/>
        </authorList>
    </citation>
    <scope>NUCLEOTIDE SEQUENCE [LARGE SCALE GENOMIC DNA]</scope>
</reference>
<evidence type="ECO:0000256" key="5">
    <source>
        <dbReference type="ARBA" id="ARBA00023163"/>
    </source>
</evidence>
<evidence type="ECO:0000256" key="6">
    <source>
        <dbReference type="ARBA" id="ARBA00048552"/>
    </source>
</evidence>
<dbReference type="InterPro" id="IPR042102">
    <property type="entry name" value="RNA_pol_Rpb1_3_sf"/>
</dbReference>
<comment type="catalytic activity">
    <reaction evidence="6 7">
        <text>RNA(n) + a ribonucleoside 5'-triphosphate = RNA(n+1) + diphosphate</text>
        <dbReference type="Rhea" id="RHEA:21248"/>
        <dbReference type="Rhea" id="RHEA-COMP:14527"/>
        <dbReference type="Rhea" id="RHEA-COMP:17342"/>
        <dbReference type="ChEBI" id="CHEBI:33019"/>
        <dbReference type="ChEBI" id="CHEBI:61557"/>
        <dbReference type="ChEBI" id="CHEBI:140395"/>
        <dbReference type="EC" id="2.7.7.6"/>
    </reaction>
</comment>
<comment type="similarity">
    <text evidence="7">Belongs to the RNA polymerase beta' chain family.</text>
</comment>
<name>A0A2M7W0R8_9BACT</name>
<comment type="caution">
    <text evidence="9">The sequence shown here is derived from an EMBL/GenBank/DDBJ whole genome shotgun (WGS) entry which is preliminary data.</text>
</comment>
<keyword evidence="1 7" id="KW-0240">DNA-directed RNA polymerase</keyword>
<evidence type="ECO:0000313" key="10">
    <source>
        <dbReference type="Proteomes" id="UP000228952"/>
    </source>
</evidence>
<dbReference type="PANTHER" id="PTHR19376">
    <property type="entry name" value="DNA-DIRECTED RNA POLYMERASE"/>
    <property type="match status" value="1"/>
</dbReference>
<gene>
    <name evidence="9" type="primary">rpoC</name>
    <name evidence="9" type="ORF">COX64_04675</name>
</gene>
<keyword evidence="4" id="KW-0479">Metal-binding</keyword>
<evidence type="ECO:0000259" key="8">
    <source>
        <dbReference type="SMART" id="SM00663"/>
    </source>
</evidence>
<dbReference type="InterPro" id="IPR007081">
    <property type="entry name" value="RNA_pol_Rpb1_5"/>
</dbReference>
<evidence type="ECO:0000313" key="9">
    <source>
        <dbReference type="EMBL" id="PJA12344.1"/>
    </source>
</evidence>
<dbReference type="PANTHER" id="PTHR19376:SF54">
    <property type="entry name" value="DNA-DIRECTED RNA POLYMERASE SUBUNIT BETA"/>
    <property type="match status" value="1"/>
</dbReference>
<dbReference type="Proteomes" id="UP000228952">
    <property type="component" value="Unassembled WGS sequence"/>
</dbReference>
<evidence type="ECO:0000256" key="3">
    <source>
        <dbReference type="ARBA" id="ARBA00022695"/>
    </source>
</evidence>
<dbReference type="SUPFAM" id="SSF64484">
    <property type="entry name" value="beta and beta-prime subunits of DNA dependent RNA-polymerase"/>
    <property type="match status" value="1"/>
</dbReference>
<dbReference type="GO" id="GO:0003899">
    <property type="term" value="F:DNA-directed RNA polymerase activity"/>
    <property type="evidence" value="ECO:0007669"/>
    <property type="project" value="UniProtKB-EC"/>
</dbReference>
<proteinExistence type="inferred from homology"/>
<dbReference type="Pfam" id="PF04998">
    <property type="entry name" value="RNA_pol_Rpb1_5"/>
    <property type="match status" value="1"/>
</dbReference>
<keyword evidence="2 7" id="KW-0808">Transferase</keyword>
<keyword evidence="5 7" id="KW-0804">Transcription</keyword>
<dbReference type="NCBIfam" id="TIGR02386">
    <property type="entry name" value="rpoC_TIGR"/>
    <property type="match status" value="1"/>
</dbReference>
<dbReference type="InterPro" id="IPR007066">
    <property type="entry name" value="RNA_pol_Rpb1_3"/>
</dbReference>
<dbReference type="Gene3D" id="1.10.132.30">
    <property type="match status" value="1"/>
</dbReference>
<sequence>MQDFNAIKLLLASPEDMLSWSYGEVQTAETINYRSLKAEPSGLMCERIFGPIKDYECYCGKYRKKKYKGIVCDKCGVEIAPAKVRRERMGHIKLAVPVVHVWYAYGVPAKLAILLNIPSKKLISVIYYIRYVVTEIDKEKQDVALLEVAEMQKAELEKIDADYAVRLKELGAKLDTAKKKVASKKLADKDRVDVEKDGDMLSKQNALLKKEVVDAKDEITKRFDALKVLVQELHYKSVVSEESYRELILLGTKFFTVDMGASAVEKLLGDLDLKALNDQLEDQYNTTKAAARIQVERRLKLVEGFLRNNLNPQWLVLKVVPVLPADLRPIVALAGGRFAISDVNDLYRRVINRNNRLKDLMEIGAPDIILRNEKRMLQEAFDALIDNQHRFNKPVLNRMGIPYKSLTEGLRGKKGRFRRNLLGKRVDYSGRAVIIPDTNMSLEECGLPKLLALEMFKPFVVHKMIVKGIAATIKEAKDLIESYDSRLWDILEEVISVRTVLLNRPPTLHKYNIQAFKPILVEGSAIRINQLVNSGFNADFDGDQMSVFLVLSNEALEETKTAMLSRFNLLKVADGTPIISFAKDMVLGLYNLTSLDRKFDKVKELDTPVFASRYDAMRAHHLGELNLRQKTRVYLGDKLGTVVTTAGRLIFNELLPKDFRFVNEVLTKKGGNSILQEIVIKYSLDETVEFLDAAKRLSFKYATLSGFSMSTTDLVTPIVKKDIISEGKRQEMVIQEQFQSGMLDAKEKGRAVIKLWQEVKKKFADLVWEDMAEENPLKLQVTAGANGDKEMVAQIMAMQGVVTDPMGNYVQFPIIGNYADGLNSYEYFVSARGARKGAVDTALKTAQSGYMTRKLTDVSQDVIVRMDDCGYDGPGHVIARTDVRDMSFDKRMTGRYLAQDVLSAKKKVLAKAGDLMTVEVAKELDDAKVEEIWVRSPMLCKAPVGMCAKCYGYDFGVYKPIELGKAVGVIAAQSISEPMTQMTLRTFHAGGVGSDITSGIPRIVELIEAREPKFPALLASISGKVQVTEKNVIIYGERQQKKGYVIQDNDKVHVEDKKPVTTGDLLFTMGNGKEVKSPFDGAIQINGNSISVVGSVKAHETLAIPSYGELWVKDGDVVERGQQLSSGSVDPKVLSDYRGLYIAQKYVVDECQRVFLDYGVNLRDIHLEIITRQMTKLAKIVDAGGTGYTRGTFVNRFLADFHNLQLEKKEKKPMTYVTRLLGVTVISLNAESILAAMSFQEQVKVLSEAAVVGRTDFLRGLKENVIIGRLIPVGKRAIITEIDKLEELSI</sequence>
<dbReference type="Gene3D" id="2.40.50.100">
    <property type="match status" value="2"/>
</dbReference>
<dbReference type="InterPro" id="IPR007080">
    <property type="entry name" value="RNA_pol_Rpb1_1"/>
</dbReference>
<dbReference type="InterPro" id="IPR000722">
    <property type="entry name" value="RNA_pol_asu"/>
</dbReference>
<dbReference type="Gene3D" id="4.10.860.120">
    <property type="entry name" value="RNA polymerase II, clamp domain"/>
    <property type="match status" value="1"/>
</dbReference>
<dbReference type="Gene3D" id="1.10.150.390">
    <property type="match status" value="1"/>
</dbReference>